<dbReference type="Gene3D" id="1.20.200.10">
    <property type="entry name" value="Fumarase/aspartase (Central domain)"/>
    <property type="match status" value="1"/>
</dbReference>
<dbReference type="InterPro" id="IPR009049">
    <property type="entry name" value="Argininosuccinate_lyase"/>
</dbReference>
<feature type="domain" description="Argininosuccinate lyase C-terminal" evidence="8">
    <location>
        <begin position="377"/>
        <end position="430"/>
    </location>
</feature>
<evidence type="ECO:0000259" key="7">
    <source>
        <dbReference type="Pfam" id="PF00206"/>
    </source>
</evidence>
<dbReference type="NCBIfam" id="TIGR00838">
    <property type="entry name" value="argH"/>
    <property type="match status" value="1"/>
</dbReference>
<keyword evidence="10" id="KW-1185">Reference proteome</keyword>
<dbReference type="RefSeq" id="WP_394849977.1">
    <property type="nucleotide sequence ID" value="NZ_CP089982.1"/>
</dbReference>
<sequence length="505" mass="54235">MSQPNDPGNSSSAGTGRIARPVPVSIRRIVFGETADAAIDTELPHVVQVDRAHLIMLAEAGLITRAHAKALLDGLDELRAQAFAPLRGQPAARGLFLLYERHLCDQLGMDTGGILQTGRSRNDLGATTLRLRLRAPFVGLLREALRLQAVLLVRARRFADVVMPAYTHFQAALPITYGHYLAGVATALARDIDAVLEAGDDLNRCPLGGGAVGGTSLPIRPERTAELLGFTEPVFHSIDAVASRHVVLRLLSAASMLGVTLSRIAGDLLTWTTVEFGFLSLPDHLVGSSSMMPQKRNPYLLEHVQGRSAQALGAFVSSATSMHAKPFTNSISVGTEAVAPVWGAVKAVGEAAQILRWMVRGAKPEAEAMRRRAEEGYTAATELANRLVVDAHMPFRSAHHAVGSLINDAIERGGEPLEQAAQRWQAASNLRVAISGLDVVRVAHASSFGGGPGPASIEHCTEVLSSAWTRQRSAVRALARGWREGEERLERAAADVQSQKRRNER</sequence>
<keyword evidence="4" id="KW-0055">Arginine biosynthesis</keyword>
<proteinExistence type="predicted"/>
<dbReference type="InterPro" id="IPR024083">
    <property type="entry name" value="Fumarase/histidase_N"/>
</dbReference>
<keyword evidence="4" id="KW-0028">Amino-acid biosynthesis</keyword>
<evidence type="ECO:0000256" key="2">
    <source>
        <dbReference type="ARBA" id="ARBA00004941"/>
    </source>
</evidence>
<dbReference type="Pfam" id="PF14698">
    <property type="entry name" value="ASL_C2"/>
    <property type="match status" value="1"/>
</dbReference>
<dbReference type="PANTHER" id="PTHR43814">
    <property type="entry name" value="ARGININOSUCCINATE LYASE"/>
    <property type="match status" value="1"/>
</dbReference>
<feature type="domain" description="Fumarate lyase N-terminal" evidence="7">
    <location>
        <begin position="57"/>
        <end position="313"/>
    </location>
</feature>
<dbReference type="EC" id="4.3.2.1" evidence="3 5"/>
<dbReference type="InterPro" id="IPR000362">
    <property type="entry name" value="Fumarate_lyase_fam"/>
</dbReference>
<comment type="pathway">
    <text evidence="2">Amino-acid biosynthesis; L-arginine biosynthesis; L-arginine from L-ornithine and carbamoyl phosphate: step 3/3.</text>
</comment>
<evidence type="ECO:0000256" key="3">
    <source>
        <dbReference type="ARBA" id="ARBA00012338"/>
    </source>
</evidence>
<reference evidence="9 10" key="1">
    <citation type="submission" date="2021-12" db="EMBL/GenBank/DDBJ databases">
        <title>Discovery of the Pendulisporaceae a myxobacterial family with distinct sporulation behavior and unique specialized metabolism.</title>
        <authorList>
            <person name="Garcia R."/>
            <person name="Popoff A."/>
            <person name="Bader C.D."/>
            <person name="Loehr J."/>
            <person name="Walesch S."/>
            <person name="Walt C."/>
            <person name="Boldt J."/>
            <person name="Bunk B."/>
            <person name="Haeckl F.J.F.P.J."/>
            <person name="Gunesch A.P."/>
            <person name="Birkelbach J."/>
            <person name="Nuebel U."/>
            <person name="Pietschmann T."/>
            <person name="Bach T."/>
            <person name="Mueller R."/>
        </authorList>
    </citation>
    <scope>NUCLEOTIDE SEQUENCE [LARGE SCALE GENOMIC DNA]</scope>
    <source>
        <strain evidence="9 10">MSr12523</strain>
    </source>
</reference>
<dbReference type="PRINTS" id="PR00149">
    <property type="entry name" value="FUMRATELYASE"/>
</dbReference>
<evidence type="ECO:0000256" key="5">
    <source>
        <dbReference type="NCBIfam" id="TIGR00838"/>
    </source>
</evidence>
<dbReference type="Proteomes" id="UP001379533">
    <property type="component" value="Chromosome"/>
</dbReference>
<evidence type="ECO:0000313" key="9">
    <source>
        <dbReference type="EMBL" id="WXA99343.1"/>
    </source>
</evidence>
<dbReference type="SUPFAM" id="SSF48557">
    <property type="entry name" value="L-aspartase-like"/>
    <property type="match status" value="1"/>
</dbReference>
<dbReference type="Gene3D" id="1.10.275.10">
    <property type="entry name" value="Fumarase/aspartase (N-terminal domain)"/>
    <property type="match status" value="1"/>
</dbReference>
<gene>
    <name evidence="9" type="primary">argH</name>
    <name evidence="9" type="ORF">LZC95_21290</name>
</gene>
<evidence type="ECO:0000313" key="10">
    <source>
        <dbReference type="Proteomes" id="UP001379533"/>
    </source>
</evidence>
<dbReference type="PANTHER" id="PTHR43814:SF1">
    <property type="entry name" value="ARGININOSUCCINATE LYASE"/>
    <property type="match status" value="1"/>
</dbReference>
<comment type="catalytic activity">
    <reaction evidence="1">
        <text>2-(N(omega)-L-arginino)succinate = fumarate + L-arginine</text>
        <dbReference type="Rhea" id="RHEA:24020"/>
        <dbReference type="ChEBI" id="CHEBI:29806"/>
        <dbReference type="ChEBI" id="CHEBI:32682"/>
        <dbReference type="ChEBI" id="CHEBI:57472"/>
        <dbReference type="EC" id="4.3.2.1"/>
    </reaction>
</comment>
<accession>A0ABZ2KL12</accession>
<dbReference type="EMBL" id="CP089982">
    <property type="protein sequence ID" value="WXA99343.1"/>
    <property type="molecule type" value="Genomic_DNA"/>
</dbReference>
<protein>
    <recommendedName>
        <fullName evidence="3 5">Argininosuccinate lyase</fullName>
        <ecNumber evidence="3 5">4.3.2.1</ecNumber>
    </recommendedName>
</protein>
<dbReference type="InterPro" id="IPR022761">
    <property type="entry name" value="Fumarate_lyase_N"/>
</dbReference>
<dbReference type="GO" id="GO:0004056">
    <property type="term" value="F:argininosuccinate lyase activity"/>
    <property type="evidence" value="ECO:0007669"/>
    <property type="project" value="UniProtKB-EC"/>
</dbReference>
<dbReference type="CDD" id="cd01359">
    <property type="entry name" value="Argininosuccinate_lyase"/>
    <property type="match status" value="1"/>
</dbReference>
<evidence type="ECO:0000256" key="1">
    <source>
        <dbReference type="ARBA" id="ARBA00000985"/>
    </source>
</evidence>
<dbReference type="Pfam" id="PF00206">
    <property type="entry name" value="Lyase_1"/>
    <property type="match status" value="1"/>
</dbReference>
<name>A0ABZ2KL12_9BACT</name>
<keyword evidence="9" id="KW-0456">Lyase</keyword>
<evidence type="ECO:0000259" key="8">
    <source>
        <dbReference type="Pfam" id="PF14698"/>
    </source>
</evidence>
<dbReference type="InterPro" id="IPR008948">
    <property type="entry name" value="L-Aspartase-like"/>
</dbReference>
<evidence type="ECO:0000256" key="4">
    <source>
        <dbReference type="ARBA" id="ARBA00022571"/>
    </source>
</evidence>
<organism evidence="9 10">
    <name type="scientific">Pendulispora brunnea</name>
    <dbReference type="NCBI Taxonomy" id="2905690"/>
    <lineage>
        <taxon>Bacteria</taxon>
        <taxon>Pseudomonadati</taxon>
        <taxon>Myxococcota</taxon>
        <taxon>Myxococcia</taxon>
        <taxon>Myxococcales</taxon>
        <taxon>Sorangiineae</taxon>
        <taxon>Pendulisporaceae</taxon>
        <taxon>Pendulispora</taxon>
    </lineage>
</organism>
<dbReference type="InterPro" id="IPR029419">
    <property type="entry name" value="Arg_succ_lyase_C"/>
</dbReference>
<dbReference type="PRINTS" id="PR00145">
    <property type="entry name" value="ARGSUCLYASE"/>
</dbReference>
<evidence type="ECO:0000256" key="6">
    <source>
        <dbReference type="SAM" id="MobiDB-lite"/>
    </source>
</evidence>
<feature type="region of interest" description="Disordered" evidence="6">
    <location>
        <begin position="486"/>
        <end position="505"/>
    </location>
</feature>
<dbReference type="Gene3D" id="1.10.40.30">
    <property type="entry name" value="Fumarase/aspartase (C-terminal domain)"/>
    <property type="match status" value="1"/>
</dbReference>